<organism evidence="7 8">
    <name type="scientific">Porphyra umbilicalis</name>
    <name type="common">Purple laver</name>
    <name type="synonym">Red alga</name>
    <dbReference type="NCBI Taxonomy" id="2786"/>
    <lineage>
        <taxon>Eukaryota</taxon>
        <taxon>Rhodophyta</taxon>
        <taxon>Bangiophyceae</taxon>
        <taxon>Bangiales</taxon>
        <taxon>Bangiaceae</taxon>
        <taxon>Porphyra</taxon>
    </lineage>
</organism>
<dbReference type="Pfam" id="PF04116">
    <property type="entry name" value="FA_hydroxylase"/>
    <property type="match status" value="1"/>
</dbReference>
<keyword evidence="8" id="KW-1185">Reference proteome</keyword>
<dbReference type="AlphaFoldDB" id="A0A1X6NMW5"/>
<evidence type="ECO:0000256" key="1">
    <source>
        <dbReference type="ARBA" id="ARBA00004370"/>
    </source>
</evidence>
<keyword evidence="3 5" id="KW-1133">Transmembrane helix</keyword>
<evidence type="ECO:0000259" key="6">
    <source>
        <dbReference type="Pfam" id="PF04116"/>
    </source>
</evidence>
<protein>
    <recommendedName>
        <fullName evidence="6">Fatty acid hydroxylase domain-containing protein</fullName>
    </recommendedName>
</protein>
<comment type="subcellular location">
    <subcellularLocation>
        <location evidence="1">Membrane</location>
    </subcellularLocation>
</comment>
<dbReference type="GO" id="GO:0005506">
    <property type="term" value="F:iron ion binding"/>
    <property type="evidence" value="ECO:0007669"/>
    <property type="project" value="InterPro"/>
</dbReference>
<evidence type="ECO:0000313" key="7">
    <source>
        <dbReference type="EMBL" id="OSX69989.1"/>
    </source>
</evidence>
<keyword evidence="2 5" id="KW-0812">Transmembrane</keyword>
<proteinExistence type="predicted"/>
<reference evidence="7 8" key="1">
    <citation type="submission" date="2017-03" db="EMBL/GenBank/DDBJ databases">
        <title>WGS assembly of Porphyra umbilicalis.</title>
        <authorList>
            <person name="Brawley S.H."/>
            <person name="Blouin N.A."/>
            <person name="Ficko-Blean E."/>
            <person name="Wheeler G.L."/>
            <person name="Lohr M."/>
            <person name="Goodson H.V."/>
            <person name="Jenkins J.W."/>
            <person name="Blaby-Haas C.E."/>
            <person name="Helliwell K.E."/>
            <person name="Chan C."/>
            <person name="Marriage T."/>
            <person name="Bhattacharya D."/>
            <person name="Klein A.S."/>
            <person name="Badis Y."/>
            <person name="Brodie J."/>
            <person name="Cao Y."/>
            <person name="Collen J."/>
            <person name="Dittami S.M."/>
            <person name="Gachon C.M."/>
            <person name="Green B.R."/>
            <person name="Karpowicz S."/>
            <person name="Kim J.W."/>
            <person name="Kudahl U."/>
            <person name="Lin S."/>
            <person name="Michel G."/>
            <person name="Mittag M."/>
            <person name="Olson B.J."/>
            <person name="Pangilinan J."/>
            <person name="Peng Y."/>
            <person name="Qiu H."/>
            <person name="Shu S."/>
            <person name="Singer J.T."/>
            <person name="Smith A.G."/>
            <person name="Sprecher B.N."/>
            <person name="Wagner V."/>
            <person name="Wang W."/>
            <person name="Wang Z.-Y."/>
            <person name="Yan J."/>
            <person name="Yarish C."/>
            <person name="Zoeuner-Riek S."/>
            <person name="Zhuang Y."/>
            <person name="Zou Y."/>
            <person name="Lindquist E.A."/>
            <person name="Grimwood J."/>
            <person name="Barry K."/>
            <person name="Rokhsar D.S."/>
            <person name="Schmutz J."/>
            <person name="Stiller J.W."/>
            <person name="Grossman A.R."/>
            <person name="Prochnik S.E."/>
        </authorList>
    </citation>
    <scope>NUCLEOTIDE SEQUENCE [LARGE SCALE GENOMIC DNA]</scope>
    <source>
        <strain evidence="7">4086291</strain>
    </source>
</reference>
<dbReference type="GO" id="GO:0016491">
    <property type="term" value="F:oxidoreductase activity"/>
    <property type="evidence" value="ECO:0007669"/>
    <property type="project" value="InterPro"/>
</dbReference>
<evidence type="ECO:0000256" key="3">
    <source>
        <dbReference type="ARBA" id="ARBA00022989"/>
    </source>
</evidence>
<dbReference type="GO" id="GO:0008610">
    <property type="term" value="P:lipid biosynthetic process"/>
    <property type="evidence" value="ECO:0007669"/>
    <property type="project" value="InterPro"/>
</dbReference>
<evidence type="ECO:0000313" key="8">
    <source>
        <dbReference type="Proteomes" id="UP000218209"/>
    </source>
</evidence>
<accession>A0A1X6NMW5</accession>
<dbReference type="PANTHER" id="PTHR11863">
    <property type="entry name" value="STEROL DESATURASE"/>
    <property type="match status" value="1"/>
</dbReference>
<keyword evidence="4 5" id="KW-0472">Membrane</keyword>
<feature type="transmembrane region" description="Helical" evidence="5">
    <location>
        <begin position="134"/>
        <end position="156"/>
    </location>
</feature>
<gene>
    <name evidence="7" type="ORF">BU14_0965s0003</name>
</gene>
<dbReference type="InterPro" id="IPR050307">
    <property type="entry name" value="Sterol_Desaturase_Related"/>
</dbReference>
<dbReference type="GO" id="GO:0016020">
    <property type="term" value="C:membrane"/>
    <property type="evidence" value="ECO:0007669"/>
    <property type="project" value="UniProtKB-SubCell"/>
</dbReference>
<dbReference type="OrthoDB" id="408954at2759"/>
<dbReference type="Proteomes" id="UP000218209">
    <property type="component" value="Unassembled WGS sequence"/>
</dbReference>
<sequence>MDMLGVAARLNTVSADTCVQWLSDVPVDQWLLGGSAGGDGSPMSLPRRLLLTWFFTYFGGLGLYYLMATADFVLVFFVLRRWLMPGYTPDWPSVRREVTYSTRSLAIMAGLTTPMEVAIQLGHSRVYHDPATYGWAYLLASPVLFLLFTDTIIYWVHRGLHHRALYKHIHKPHHSFVHTTPYAAFAFHPLDGYLQGVAYQAFVFVFPFQAAMHMASLAFVSLWTINIHDRVSIGVSGVNGARHHTVHHLTFKANYGQYFTFWDWVCGTFRDPDSVGGAAAAADAATPAHVLEEEVYGKKYL</sequence>
<evidence type="ECO:0000256" key="4">
    <source>
        <dbReference type="ARBA" id="ARBA00023136"/>
    </source>
</evidence>
<evidence type="ECO:0000256" key="5">
    <source>
        <dbReference type="SAM" id="Phobius"/>
    </source>
</evidence>
<dbReference type="InterPro" id="IPR006694">
    <property type="entry name" value="Fatty_acid_hydroxylase"/>
</dbReference>
<evidence type="ECO:0000256" key="2">
    <source>
        <dbReference type="ARBA" id="ARBA00022692"/>
    </source>
</evidence>
<name>A0A1X6NMW5_PORUM</name>
<feature type="domain" description="Fatty acid hydroxylase" evidence="6">
    <location>
        <begin position="143"/>
        <end position="268"/>
    </location>
</feature>
<dbReference type="EMBL" id="KV919340">
    <property type="protein sequence ID" value="OSX69989.1"/>
    <property type="molecule type" value="Genomic_DNA"/>
</dbReference>
<feature type="transmembrane region" description="Helical" evidence="5">
    <location>
        <begin position="54"/>
        <end position="79"/>
    </location>
</feature>